<feature type="transmembrane region" description="Helical" evidence="1">
    <location>
        <begin position="320"/>
        <end position="345"/>
    </location>
</feature>
<name>A0A9P4NX45_9PEZI</name>
<gene>
    <name evidence="2" type="ORF">EJ08DRAFT_115436</name>
</gene>
<dbReference type="AlphaFoldDB" id="A0A9P4NX45"/>
<reference evidence="2" key="1">
    <citation type="journal article" date="2020" name="Stud. Mycol.">
        <title>101 Dothideomycetes genomes: a test case for predicting lifestyles and emergence of pathogens.</title>
        <authorList>
            <person name="Haridas S."/>
            <person name="Albert R."/>
            <person name="Binder M."/>
            <person name="Bloem J."/>
            <person name="Labutti K."/>
            <person name="Salamov A."/>
            <person name="Andreopoulos B."/>
            <person name="Baker S."/>
            <person name="Barry K."/>
            <person name="Bills G."/>
            <person name="Bluhm B."/>
            <person name="Cannon C."/>
            <person name="Castanera R."/>
            <person name="Culley D."/>
            <person name="Daum C."/>
            <person name="Ezra D."/>
            <person name="Gonzalez J."/>
            <person name="Henrissat B."/>
            <person name="Kuo A."/>
            <person name="Liang C."/>
            <person name="Lipzen A."/>
            <person name="Lutzoni F."/>
            <person name="Magnuson J."/>
            <person name="Mondo S."/>
            <person name="Nolan M."/>
            <person name="Ohm R."/>
            <person name="Pangilinan J."/>
            <person name="Park H.-J."/>
            <person name="Ramirez L."/>
            <person name="Alfaro M."/>
            <person name="Sun H."/>
            <person name="Tritt A."/>
            <person name="Yoshinaga Y."/>
            <person name="Zwiers L.-H."/>
            <person name="Turgeon B."/>
            <person name="Goodwin S."/>
            <person name="Spatafora J."/>
            <person name="Crous P."/>
            <person name="Grigoriev I."/>
        </authorList>
    </citation>
    <scope>NUCLEOTIDE SEQUENCE</scope>
    <source>
        <strain evidence="2">CBS 130266</strain>
    </source>
</reference>
<keyword evidence="1" id="KW-1133">Transmembrane helix</keyword>
<feature type="transmembrane region" description="Helical" evidence="1">
    <location>
        <begin position="139"/>
        <end position="162"/>
    </location>
</feature>
<evidence type="ECO:0000313" key="2">
    <source>
        <dbReference type="EMBL" id="KAF2432809.1"/>
    </source>
</evidence>
<keyword evidence="1" id="KW-0812">Transmembrane</keyword>
<feature type="transmembrane region" description="Helical" evidence="1">
    <location>
        <begin position="286"/>
        <end position="308"/>
    </location>
</feature>
<comment type="caution">
    <text evidence="2">The sequence shown here is derived from an EMBL/GenBank/DDBJ whole genome shotgun (WGS) entry which is preliminary data.</text>
</comment>
<dbReference type="OrthoDB" id="2603at2759"/>
<protein>
    <recommendedName>
        <fullName evidence="4">Integral membrane protein</fullName>
    </recommendedName>
</protein>
<evidence type="ECO:0000256" key="1">
    <source>
        <dbReference type="SAM" id="Phobius"/>
    </source>
</evidence>
<evidence type="ECO:0000313" key="3">
    <source>
        <dbReference type="Proteomes" id="UP000800235"/>
    </source>
</evidence>
<evidence type="ECO:0008006" key="4">
    <source>
        <dbReference type="Google" id="ProtNLM"/>
    </source>
</evidence>
<dbReference type="Proteomes" id="UP000800235">
    <property type="component" value="Unassembled WGS sequence"/>
</dbReference>
<keyword evidence="1" id="KW-0472">Membrane</keyword>
<keyword evidence="3" id="KW-1185">Reference proteome</keyword>
<accession>A0A9P4NX45</accession>
<proteinExistence type="predicted"/>
<organism evidence="2 3">
    <name type="scientific">Tothia fuscella</name>
    <dbReference type="NCBI Taxonomy" id="1048955"/>
    <lineage>
        <taxon>Eukaryota</taxon>
        <taxon>Fungi</taxon>
        <taxon>Dikarya</taxon>
        <taxon>Ascomycota</taxon>
        <taxon>Pezizomycotina</taxon>
        <taxon>Dothideomycetes</taxon>
        <taxon>Pleosporomycetidae</taxon>
        <taxon>Venturiales</taxon>
        <taxon>Cylindrosympodiaceae</taxon>
        <taxon>Tothia</taxon>
    </lineage>
</organism>
<dbReference type="EMBL" id="MU007024">
    <property type="protein sequence ID" value="KAF2432809.1"/>
    <property type="molecule type" value="Genomic_DNA"/>
</dbReference>
<feature type="transmembrane region" description="Helical" evidence="1">
    <location>
        <begin position="357"/>
        <end position="375"/>
    </location>
</feature>
<sequence>MHGQHHHWEEPFKADESLRLHISSPFTQFNPTHAKYQHVFNTNDTDFPGHRLEYLWTSRNNRKGRHQLISPKEDSLAPTSSIGEVIRNIGRMFTQYPFYDVSWLVAYGFTLGSVIWVFNAFFVWLPIQKPSTEFQNEILYVGGITAFIGATIFWIFSIFLMLEAINENRTGCFGWAVEQVLEDEKIKLHVHPDPLNCKHHHQNHHNLLCESSNPQNNQASSNVEAQTKARPWRWCPSWSDLRHRLVFEISFIACSFQMAGATIFWISGFTALPGILNHLSRGLEDGIYWAPQVVGGCGFIISGTLFMLETQECWYKPALGVLGWHIGFWNTIGGLGFTLCPAFGYDPAEWSQYQASLSSFWGSWAFLIGSLIQLYESLQKYPVDHLKEC</sequence>
<feature type="transmembrane region" description="Helical" evidence="1">
    <location>
        <begin position="101"/>
        <end position="127"/>
    </location>
</feature>
<feature type="transmembrane region" description="Helical" evidence="1">
    <location>
        <begin position="245"/>
        <end position="266"/>
    </location>
</feature>